<dbReference type="Proteomes" id="UP000242180">
    <property type="component" value="Unassembled WGS sequence"/>
</dbReference>
<keyword evidence="3" id="KW-1185">Reference proteome</keyword>
<comment type="caution">
    <text evidence="2">The sequence shown here is derived from an EMBL/GenBank/DDBJ whole genome shotgun (WGS) entry which is preliminary data.</text>
</comment>
<dbReference type="PANTHER" id="PTHR28288">
    <property type="entry name" value="PROTEASE B INHIBITOR 2"/>
    <property type="match status" value="1"/>
</dbReference>
<gene>
    <name evidence="2" type="ORF">BCR43DRAFT_499820</name>
</gene>
<dbReference type="InterPro" id="IPR037045">
    <property type="entry name" value="S8pro/Inhibitor_I9_sf"/>
</dbReference>
<dbReference type="GO" id="GO:0008233">
    <property type="term" value="F:peptidase activity"/>
    <property type="evidence" value="ECO:0007669"/>
    <property type="project" value="UniProtKB-KW"/>
</dbReference>
<dbReference type="GO" id="GO:0042144">
    <property type="term" value="P:vacuole fusion, non-autophagic"/>
    <property type="evidence" value="ECO:0007669"/>
    <property type="project" value="TreeGrafter"/>
</dbReference>
<comment type="similarity">
    <text evidence="1">Belongs to the protease inhibitor I9 family.</text>
</comment>
<dbReference type="InParanoid" id="A0A1X2GZM8"/>
<protein>
    <submittedName>
        <fullName evidence="2">Protease propeptide/inhibitor</fullName>
    </submittedName>
</protein>
<reference evidence="2 3" key="1">
    <citation type="submission" date="2016-07" db="EMBL/GenBank/DDBJ databases">
        <title>Pervasive Adenine N6-methylation of Active Genes in Fungi.</title>
        <authorList>
            <consortium name="DOE Joint Genome Institute"/>
            <person name="Mondo S.J."/>
            <person name="Dannebaum R.O."/>
            <person name="Kuo R.C."/>
            <person name="Labutti K."/>
            <person name="Haridas S."/>
            <person name="Kuo A."/>
            <person name="Salamov A."/>
            <person name="Ahrendt S.R."/>
            <person name="Lipzen A."/>
            <person name="Sullivan W."/>
            <person name="Andreopoulos W.B."/>
            <person name="Clum A."/>
            <person name="Lindquist E."/>
            <person name="Daum C."/>
            <person name="Ramamoorthy G.K."/>
            <person name="Gryganskyi A."/>
            <person name="Culley D."/>
            <person name="Magnuson J.K."/>
            <person name="James T.Y."/>
            <person name="O'Malley M.A."/>
            <person name="Stajich J.E."/>
            <person name="Spatafora J.W."/>
            <person name="Visel A."/>
            <person name="Grigoriev I.V."/>
        </authorList>
    </citation>
    <scope>NUCLEOTIDE SEQUENCE [LARGE SCALE GENOMIC DNA]</scope>
    <source>
        <strain evidence="2 3">NRRL 2496</strain>
    </source>
</reference>
<dbReference type="OrthoDB" id="5518345at2759"/>
<dbReference type="InterPro" id="IPR052471">
    <property type="entry name" value="PBI_I9"/>
</dbReference>
<dbReference type="SUPFAM" id="SSF54897">
    <property type="entry name" value="Protease propeptides/inhibitors"/>
    <property type="match status" value="1"/>
</dbReference>
<evidence type="ECO:0000313" key="3">
    <source>
        <dbReference type="Proteomes" id="UP000242180"/>
    </source>
</evidence>
<dbReference type="GO" id="GO:0004866">
    <property type="term" value="F:endopeptidase inhibitor activity"/>
    <property type="evidence" value="ECO:0007669"/>
    <property type="project" value="TreeGrafter"/>
</dbReference>
<keyword evidence="2" id="KW-0645">Protease</keyword>
<proteinExistence type="inferred from homology"/>
<dbReference type="PANTHER" id="PTHR28288:SF2">
    <property type="entry name" value="PROTEASE B INHIBITOR 2"/>
    <property type="match status" value="1"/>
</dbReference>
<evidence type="ECO:0000313" key="2">
    <source>
        <dbReference type="EMBL" id="ORY89993.1"/>
    </source>
</evidence>
<organism evidence="2 3">
    <name type="scientific">Syncephalastrum racemosum</name>
    <name type="common">Filamentous fungus</name>
    <dbReference type="NCBI Taxonomy" id="13706"/>
    <lineage>
        <taxon>Eukaryota</taxon>
        <taxon>Fungi</taxon>
        <taxon>Fungi incertae sedis</taxon>
        <taxon>Mucoromycota</taxon>
        <taxon>Mucoromycotina</taxon>
        <taxon>Mucoromycetes</taxon>
        <taxon>Mucorales</taxon>
        <taxon>Syncephalastraceae</taxon>
        <taxon>Syncephalastrum</taxon>
    </lineage>
</organism>
<name>A0A1X2GZM8_SYNRA</name>
<dbReference type="GO" id="GO:0006508">
    <property type="term" value="P:proteolysis"/>
    <property type="evidence" value="ECO:0007669"/>
    <property type="project" value="UniProtKB-KW"/>
</dbReference>
<dbReference type="EMBL" id="MCGN01000013">
    <property type="protein sequence ID" value="ORY89993.1"/>
    <property type="molecule type" value="Genomic_DNA"/>
</dbReference>
<keyword evidence="2" id="KW-0378">Hydrolase</keyword>
<accession>A0A1X2GZM8</accession>
<dbReference type="Gene3D" id="3.30.70.80">
    <property type="entry name" value="Peptidase S8 propeptide/proteinase inhibitor I9"/>
    <property type="match status" value="1"/>
</dbReference>
<evidence type="ECO:0000256" key="1">
    <source>
        <dbReference type="ARBA" id="ARBA00038069"/>
    </source>
</evidence>
<dbReference type="AlphaFoldDB" id="A0A1X2GZM8"/>
<sequence length="75" mass="8529">MPRRYIVVYKEGTPASVIEKHVDDLKNTGCSIGHRYDSVLLGFSVTVEDEDHFTSTFAENEHIDYIEPDAEVTIQ</sequence>